<protein>
    <submittedName>
        <fullName evidence="2">Uncharacterized protein</fullName>
    </submittedName>
</protein>
<feature type="transmembrane region" description="Helical" evidence="1">
    <location>
        <begin position="30"/>
        <end position="50"/>
    </location>
</feature>
<keyword evidence="1" id="KW-0472">Membrane</keyword>
<dbReference type="Proteomes" id="UP001055587">
    <property type="component" value="Segment"/>
</dbReference>
<keyword evidence="1" id="KW-1133">Transmembrane helix</keyword>
<keyword evidence="3" id="KW-1185">Reference proteome</keyword>
<accession>A0A9E6N8T1</accession>
<name>A0A9E6N8T1_9CAUD</name>
<evidence type="ECO:0000256" key="1">
    <source>
        <dbReference type="SAM" id="Phobius"/>
    </source>
</evidence>
<proteinExistence type="predicted"/>
<evidence type="ECO:0000313" key="2">
    <source>
        <dbReference type="EMBL" id="QXG07799.1"/>
    </source>
</evidence>
<sequence>MGKLIFLVLYCGFSLYGFIADCIAERWGWVVAELFTGSLLAALRGVYLTFFA</sequence>
<dbReference type="EMBL" id="MZ333135">
    <property type="protein sequence ID" value="QXG07799.1"/>
    <property type="molecule type" value="Genomic_DNA"/>
</dbReference>
<keyword evidence="1" id="KW-0812">Transmembrane</keyword>
<evidence type="ECO:0000313" key="3">
    <source>
        <dbReference type="Proteomes" id="UP001055587"/>
    </source>
</evidence>
<reference evidence="2" key="1">
    <citation type="submission" date="2021-06" db="EMBL/GenBank/DDBJ databases">
        <title>Four novel Curtobacterium phages isolated from Environmental samples.</title>
        <authorList>
            <person name="Alanin K.W.S."/>
            <person name="Djurhuus A.M."/>
            <person name="Olsen N.S."/>
            <person name="Carstens A.B."/>
            <person name="Nielsen T.K."/>
            <person name="Kot W."/>
            <person name="Hansen L.H."/>
        </authorList>
    </citation>
    <scope>NUCLEOTIDE SEQUENCE</scope>
</reference>
<organism evidence="2 3">
    <name type="scientific">Erwinia phage Zoomie</name>
    <dbReference type="NCBI Taxonomy" id="2851072"/>
    <lineage>
        <taxon>Viruses</taxon>
        <taxon>Duplodnaviria</taxon>
        <taxon>Heunggongvirae</taxon>
        <taxon>Uroviricota</taxon>
        <taxon>Caudoviricetes</taxon>
        <taxon>Autographivirales</taxon>
        <taxon>Autoscriptoviridae</taxon>
        <taxon>Slopekvirinae</taxon>
        <taxon>Zoomievirus</taxon>
        <taxon>Zoomievirus zoomie</taxon>
    </lineage>
</organism>